<keyword evidence="6 11" id="KW-0819">tRNA processing</keyword>
<dbReference type="CDD" id="cd01335">
    <property type="entry name" value="Radical_SAM"/>
    <property type="match status" value="1"/>
</dbReference>
<evidence type="ECO:0000256" key="1">
    <source>
        <dbReference type="ARBA" id="ARBA00002399"/>
    </source>
</evidence>
<keyword evidence="7 11" id="KW-0479">Metal-binding</keyword>
<comment type="catalytic activity">
    <reaction evidence="10 11">
        <text>N(6)-L-threonylcarbamoyladenosine(37) in tRNA + (sulfur carrier)-SH + AH2 + 2 S-adenosyl-L-methionine = 2-methylsulfanyl-N(6)-L-threonylcarbamoyladenosine(37) in tRNA + (sulfur carrier)-H + 5'-deoxyadenosine + L-methionine + A + S-adenosyl-L-homocysteine + 2 H(+)</text>
        <dbReference type="Rhea" id="RHEA:37075"/>
        <dbReference type="Rhea" id="RHEA-COMP:10163"/>
        <dbReference type="Rhea" id="RHEA-COMP:11092"/>
        <dbReference type="Rhea" id="RHEA-COMP:14737"/>
        <dbReference type="Rhea" id="RHEA-COMP:14739"/>
        <dbReference type="ChEBI" id="CHEBI:13193"/>
        <dbReference type="ChEBI" id="CHEBI:15378"/>
        <dbReference type="ChEBI" id="CHEBI:17319"/>
        <dbReference type="ChEBI" id="CHEBI:17499"/>
        <dbReference type="ChEBI" id="CHEBI:29917"/>
        <dbReference type="ChEBI" id="CHEBI:57844"/>
        <dbReference type="ChEBI" id="CHEBI:57856"/>
        <dbReference type="ChEBI" id="CHEBI:59789"/>
        <dbReference type="ChEBI" id="CHEBI:64428"/>
        <dbReference type="ChEBI" id="CHEBI:74418"/>
        <dbReference type="ChEBI" id="CHEBI:74420"/>
        <dbReference type="EC" id="2.8.4.5"/>
    </reaction>
</comment>
<dbReference type="PROSITE" id="PS51449">
    <property type="entry name" value="MTTASE_N"/>
    <property type="match status" value="1"/>
</dbReference>
<dbReference type="InterPro" id="IPR007197">
    <property type="entry name" value="rSAM"/>
</dbReference>
<organism evidence="15">
    <name type="scientific">Caldiarchaeum subterraneum</name>
    <dbReference type="NCBI Taxonomy" id="311458"/>
    <lineage>
        <taxon>Archaea</taxon>
        <taxon>Nitrososphaerota</taxon>
        <taxon>Candidatus Caldarchaeales</taxon>
        <taxon>Candidatus Caldarchaeaceae</taxon>
        <taxon>Candidatus Caldarchaeum</taxon>
    </lineage>
</organism>
<dbReference type="InterPro" id="IPR038135">
    <property type="entry name" value="Methylthiotransferase_N_sf"/>
</dbReference>
<evidence type="ECO:0000256" key="11">
    <source>
        <dbReference type="RuleBase" id="RU368081"/>
    </source>
</evidence>
<dbReference type="PROSITE" id="PS51918">
    <property type="entry name" value="RADICAL_SAM"/>
    <property type="match status" value="1"/>
</dbReference>
<dbReference type="SMART" id="SM00729">
    <property type="entry name" value="Elp3"/>
    <property type="match status" value="1"/>
</dbReference>
<dbReference type="InterPro" id="IPR006466">
    <property type="entry name" value="MiaB-like_arc_euk"/>
</dbReference>
<evidence type="ECO:0000256" key="4">
    <source>
        <dbReference type="ARBA" id="ARBA00022679"/>
    </source>
</evidence>
<evidence type="ECO:0000256" key="2">
    <source>
        <dbReference type="ARBA" id="ARBA00008616"/>
    </source>
</evidence>
<evidence type="ECO:0000259" key="13">
    <source>
        <dbReference type="PROSITE" id="PS51449"/>
    </source>
</evidence>
<dbReference type="FunFam" id="3.80.30.20:FF:000002">
    <property type="entry name" value="threonylcarbamoyladenosine tRNA methylthiotransferase isoform X2"/>
    <property type="match status" value="1"/>
</dbReference>
<dbReference type="EC" id="2.8.4.5" evidence="11"/>
<dbReference type="NCBIfam" id="TIGR01578">
    <property type="entry name" value="MiaB-like-B"/>
    <property type="match status" value="1"/>
</dbReference>
<evidence type="ECO:0000256" key="3">
    <source>
        <dbReference type="ARBA" id="ARBA00022485"/>
    </source>
</evidence>
<dbReference type="Pfam" id="PF04055">
    <property type="entry name" value="Radical_SAM"/>
    <property type="match status" value="1"/>
</dbReference>
<evidence type="ECO:0000256" key="5">
    <source>
        <dbReference type="ARBA" id="ARBA00022691"/>
    </source>
</evidence>
<comment type="similarity">
    <text evidence="2 11">Belongs to the methylthiotransferase family. CDKAL1 subfamily.</text>
</comment>
<keyword evidence="5 11" id="KW-0949">S-adenosyl-L-methionine</keyword>
<dbReference type="GO" id="GO:0035598">
    <property type="term" value="F:tRNA (N(6)-L-threonylcarbamoyladenosine(37)-C(2))-methylthiotransferase activity"/>
    <property type="evidence" value="ECO:0007669"/>
    <property type="project" value="UniProtKB-UniRule"/>
</dbReference>
<dbReference type="InterPro" id="IPR005839">
    <property type="entry name" value="Methylthiotransferase"/>
</dbReference>
<dbReference type="GO" id="GO:0046872">
    <property type="term" value="F:metal ion binding"/>
    <property type="evidence" value="ECO:0007669"/>
    <property type="project" value="UniProtKB-UniRule"/>
</dbReference>
<comment type="caution">
    <text evidence="15">The sequence shown here is derived from an EMBL/GenBank/DDBJ whole genome shotgun (WGS) entry which is preliminary data.</text>
</comment>
<keyword evidence="8 11" id="KW-0408">Iron</keyword>
<comment type="cofactor">
    <cofactor evidence="11">
        <name>[4Fe-4S] cluster</name>
        <dbReference type="ChEBI" id="CHEBI:49883"/>
    </cofactor>
    <text evidence="11">Binds 1 or 2 [4Fe-4S] cluster. One cluster is coordinated with 3 cysteines and an exchangeable S-adenosyl-L-methionine.</text>
</comment>
<dbReference type="InterPro" id="IPR013848">
    <property type="entry name" value="Methylthiotransferase_N"/>
</dbReference>
<feature type="domain" description="Radical SAM core" evidence="14">
    <location>
        <begin position="126"/>
        <end position="361"/>
    </location>
</feature>
<dbReference type="FunFam" id="3.40.50.12160:FF:000003">
    <property type="entry name" value="CDK5 regulatory subunit-associated protein 1"/>
    <property type="match status" value="1"/>
</dbReference>
<dbReference type="SFLD" id="SFLDG01082">
    <property type="entry name" value="B12-binding_domain_containing"/>
    <property type="match status" value="1"/>
</dbReference>
<feature type="domain" description="MTTase N-terminal" evidence="13">
    <location>
        <begin position="3"/>
        <end position="113"/>
    </location>
</feature>
<dbReference type="InterPro" id="IPR058240">
    <property type="entry name" value="rSAM_sf"/>
</dbReference>
<proteinExistence type="inferred from homology"/>
<gene>
    <name evidence="15" type="ORF">ENM11_03325</name>
</gene>
<dbReference type="PROSITE" id="PS50926">
    <property type="entry name" value="TRAM"/>
    <property type="match status" value="1"/>
</dbReference>
<protein>
    <recommendedName>
        <fullName evidence="11">tRNA-t(6)A37 methylthiotransferase</fullName>
        <ecNumber evidence="11">2.8.4.5</ecNumber>
    </recommendedName>
</protein>
<dbReference type="PANTHER" id="PTHR11918">
    <property type="entry name" value="RADICAL SAM PROTEINS"/>
    <property type="match status" value="1"/>
</dbReference>
<evidence type="ECO:0000256" key="8">
    <source>
        <dbReference type="ARBA" id="ARBA00023004"/>
    </source>
</evidence>
<evidence type="ECO:0000313" key="15">
    <source>
        <dbReference type="EMBL" id="HHK68172.1"/>
    </source>
</evidence>
<dbReference type="Gene3D" id="3.80.30.20">
    <property type="entry name" value="tm_1862 like domain"/>
    <property type="match status" value="1"/>
</dbReference>
<dbReference type="Pfam" id="PF00919">
    <property type="entry name" value="UPF0004"/>
    <property type="match status" value="1"/>
</dbReference>
<evidence type="ECO:0000259" key="14">
    <source>
        <dbReference type="PROSITE" id="PS51918"/>
    </source>
</evidence>
<reference evidence="15" key="1">
    <citation type="journal article" date="2020" name="mSystems">
        <title>Genome- and Community-Level Interaction Insights into Carbon Utilization and Element Cycling Functions of Hydrothermarchaeota in Hydrothermal Sediment.</title>
        <authorList>
            <person name="Zhou Z."/>
            <person name="Liu Y."/>
            <person name="Xu W."/>
            <person name="Pan J."/>
            <person name="Luo Z.H."/>
            <person name="Li M."/>
        </authorList>
    </citation>
    <scope>NUCLEOTIDE SEQUENCE [LARGE SCALE GENOMIC DNA]</scope>
    <source>
        <strain evidence="15">SpSt-1056</strain>
    </source>
</reference>
<evidence type="ECO:0000256" key="7">
    <source>
        <dbReference type="ARBA" id="ARBA00022723"/>
    </source>
</evidence>
<keyword evidence="4 11" id="KW-0808">Transferase</keyword>
<feature type="domain" description="TRAM" evidence="12">
    <location>
        <begin position="360"/>
        <end position="421"/>
    </location>
</feature>
<evidence type="ECO:0000256" key="6">
    <source>
        <dbReference type="ARBA" id="ARBA00022694"/>
    </source>
</evidence>
<dbReference type="GO" id="GO:0051539">
    <property type="term" value="F:4 iron, 4 sulfur cluster binding"/>
    <property type="evidence" value="ECO:0007669"/>
    <property type="project" value="UniProtKB-UniRule"/>
</dbReference>
<dbReference type="Pfam" id="PF01938">
    <property type="entry name" value="TRAM"/>
    <property type="match status" value="1"/>
</dbReference>
<dbReference type="EMBL" id="DRWN01000026">
    <property type="protein sequence ID" value="HHK68172.1"/>
    <property type="molecule type" value="Genomic_DNA"/>
</dbReference>
<evidence type="ECO:0000259" key="12">
    <source>
        <dbReference type="PROSITE" id="PS50926"/>
    </source>
</evidence>
<evidence type="ECO:0000256" key="10">
    <source>
        <dbReference type="ARBA" id="ARBA00051661"/>
    </source>
</evidence>
<dbReference type="Gene3D" id="3.40.50.12160">
    <property type="entry name" value="Methylthiotransferase, N-terminal domain"/>
    <property type="match status" value="1"/>
</dbReference>
<name>A0A7C5QE07_CALS0</name>
<keyword evidence="9 11" id="KW-0411">Iron-sulfur</keyword>
<dbReference type="SUPFAM" id="SSF102114">
    <property type="entry name" value="Radical SAM enzymes"/>
    <property type="match status" value="1"/>
</dbReference>
<dbReference type="PANTHER" id="PTHR11918:SF45">
    <property type="entry name" value="THREONYLCARBAMOYLADENOSINE TRNA METHYLTHIOTRANSFERASE"/>
    <property type="match status" value="1"/>
</dbReference>
<comment type="function">
    <text evidence="1 11">Catalyzes the methylthiolation of N6-threonylcarbamoyladenosine (t(6)A), leading to the formation of 2-methylthio-N6-threonylcarbamoyladenosine (ms(2)t(6)A) at position 37 in tRNAs that read codons beginning with adenine.</text>
</comment>
<accession>A0A7C5QE07</accession>
<dbReference type="InterPro" id="IPR006638">
    <property type="entry name" value="Elp3/MiaA/NifB-like_rSAM"/>
</dbReference>
<evidence type="ECO:0000256" key="9">
    <source>
        <dbReference type="ARBA" id="ARBA00023014"/>
    </source>
</evidence>
<sequence length="423" mass="47340">MAGKVYAEVYGCSANQADGEIALGLLKTRGYEVVDSPEKADYVVLVTCAVKKPTADRMVHRIRRFSGLGRRLVVAGCMVTGESERVRKAAPQAVLVPPRSITEIHAAVEGEVFNGGGTKLGLPRVRRNPVVSIIPVSEGCRWSRCSFCIVPNTRPGFESYPVRMVVDEVRRGLGEGCREFWLTSQDMGSYGMESGRNLLPELLEAVNDVEADFYVRVGMMNPIYLKPILDKLVKAFSRDKIFKFLHLPVQSGSDKVLKEMNRGHFTKVFLEVVRKFRERIPMLTLATDIIVGYPTETEDDFEQTLKLVGDVRPHVVNISRFFPRPNTPAEGLKPLPHNVVSQRVSVLKGLVEELQLRLNEEWVGWSGRALVDEVGKNGLMVARNTAYRPIVLNTRENLLGRFVNVEIVDAEKTYLRGRLAAVF</sequence>
<dbReference type="InterPro" id="IPR002792">
    <property type="entry name" value="TRAM_dom"/>
</dbReference>
<dbReference type="InterPro" id="IPR023404">
    <property type="entry name" value="rSAM_horseshoe"/>
</dbReference>
<dbReference type="AlphaFoldDB" id="A0A7C5QE07"/>
<keyword evidence="3 11" id="KW-0004">4Fe-4S</keyword>
<dbReference type="NCBIfam" id="TIGR00089">
    <property type="entry name" value="MiaB/RimO family radical SAM methylthiotransferase"/>
    <property type="match status" value="1"/>
</dbReference>
<dbReference type="SFLD" id="SFLDS00029">
    <property type="entry name" value="Radical_SAM"/>
    <property type="match status" value="1"/>
</dbReference>